<protein>
    <submittedName>
        <fullName evidence="1">Uncharacterized protein</fullName>
    </submittedName>
</protein>
<dbReference type="Proteomes" id="UP001190700">
    <property type="component" value="Unassembled WGS sequence"/>
</dbReference>
<name>A0AAE0F1T3_9CHLO</name>
<accession>A0AAE0F1T3</accession>
<organism evidence="1 2">
    <name type="scientific">Cymbomonas tetramitiformis</name>
    <dbReference type="NCBI Taxonomy" id="36881"/>
    <lineage>
        <taxon>Eukaryota</taxon>
        <taxon>Viridiplantae</taxon>
        <taxon>Chlorophyta</taxon>
        <taxon>Pyramimonadophyceae</taxon>
        <taxon>Pyramimonadales</taxon>
        <taxon>Pyramimonadaceae</taxon>
        <taxon>Cymbomonas</taxon>
    </lineage>
</organism>
<sequence length="304" mass="33923">MTQPVIPVSGEAPAAKKTVSISEEFIPLFDDFSAGLATLCRSLTELMRWKDEVLQLLPSGSVTPLAVLSSEVIRSKSYLTSLNYTLSQMLLGSEEDDFSAHESVRRRQQQTPSVVLWTQLAMRLRLHFERKAMLKIAHERAVYERNNLRNLLKKKGLRVRHSTTPVVQPFDAEAEVDLPSTLPNIANTNPSPRVSTEIIAENVSQSVPTLPPLEGVPSQEQPRSISQMSFADGIEYTLPPFTPTTTLSLPRIAPPSREGFVPIGFLPHNELVNFSGDKEHGAPSPESMQKYDFLRETLLDELHK</sequence>
<comment type="caution">
    <text evidence="1">The sequence shown here is derived from an EMBL/GenBank/DDBJ whole genome shotgun (WGS) entry which is preliminary data.</text>
</comment>
<reference evidence="1 2" key="1">
    <citation type="journal article" date="2015" name="Genome Biol. Evol.">
        <title>Comparative Genomics of a Bacterivorous Green Alga Reveals Evolutionary Causalities and Consequences of Phago-Mixotrophic Mode of Nutrition.</title>
        <authorList>
            <person name="Burns J.A."/>
            <person name="Paasch A."/>
            <person name="Narechania A."/>
            <person name="Kim E."/>
        </authorList>
    </citation>
    <scope>NUCLEOTIDE SEQUENCE [LARGE SCALE GENOMIC DNA]</scope>
    <source>
        <strain evidence="1 2">PLY_AMNH</strain>
    </source>
</reference>
<proteinExistence type="predicted"/>
<keyword evidence="2" id="KW-1185">Reference proteome</keyword>
<gene>
    <name evidence="1" type="ORF">CYMTET_42306</name>
</gene>
<evidence type="ECO:0000313" key="2">
    <source>
        <dbReference type="Proteomes" id="UP001190700"/>
    </source>
</evidence>
<evidence type="ECO:0000313" key="1">
    <source>
        <dbReference type="EMBL" id="KAK3248227.1"/>
    </source>
</evidence>
<dbReference type="AlphaFoldDB" id="A0AAE0F1T3"/>
<dbReference type="EMBL" id="LGRX02028297">
    <property type="protein sequence ID" value="KAK3248227.1"/>
    <property type="molecule type" value="Genomic_DNA"/>
</dbReference>